<evidence type="ECO:0000313" key="3">
    <source>
        <dbReference type="Proteomes" id="UP000262379"/>
    </source>
</evidence>
<keyword evidence="1" id="KW-0812">Transmembrane</keyword>
<dbReference type="Proteomes" id="UP000262379">
    <property type="component" value="Unassembled WGS sequence"/>
</dbReference>
<dbReference type="EMBL" id="QURN01000004">
    <property type="protein sequence ID" value="RFC68548.1"/>
    <property type="molecule type" value="Genomic_DNA"/>
</dbReference>
<organism evidence="2 3">
    <name type="scientific">Mesorhizobium denitrificans</name>
    <dbReference type="NCBI Taxonomy" id="2294114"/>
    <lineage>
        <taxon>Bacteria</taxon>
        <taxon>Pseudomonadati</taxon>
        <taxon>Pseudomonadota</taxon>
        <taxon>Alphaproteobacteria</taxon>
        <taxon>Hyphomicrobiales</taxon>
        <taxon>Phyllobacteriaceae</taxon>
        <taxon>Mesorhizobium</taxon>
    </lineage>
</organism>
<dbReference type="AlphaFoldDB" id="A0A371XH50"/>
<protein>
    <submittedName>
        <fullName evidence="2">Uncharacterized protein</fullName>
    </submittedName>
</protein>
<dbReference type="RefSeq" id="WP_116622983.1">
    <property type="nucleotide sequence ID" value="NZ_QURN01000004.1"/>
</dbReference>
<feature type="transmembrane region" description="Helical" evidence="1">
    <location>
        <begin position="52"/>
        <end position="73"/>
    </location>
</feature>
<name>A0A371XH50_9HYPH</name>
<proteinExistence type="predicted"/>
<evidence type="ECO:0000313" key="2">
    <source>
        <dbReference type="EMBL" id="RFC68548.1"/>
    </source>
</evidence>
<keyword evidence="1" id="KW-0472">Membrane</keyword>
<gene>
    <name evidence="2" type="ORF">DY251_06145</name>
</gene>
<reference evidence="3" key="1">
    <citation type="submission" date="2018-08" db="EMBL/GenBank/DDBJ databases">
        <authorList>
            <person name="Im W.T."/>
        </authorList>
    </citation>
    <scope>NUCLEOTIDE SEQUENCE [LARGE SCALE GENOMIC DNA]</scope>
    <source>
        <strain evidence="3">LA-28</strain>
    </source>
</reference>
<accession>A0A371XH50</accession>
<comment type="caution">
    <text evidence="2">The sequence shown here is derived from an EMBL/GenBank/DDBJ whole genome shotgun (WGS) entry which is preliminary data.</text>
</comment>
<evidence type="ECO:0000256" key="1">
    <source>
        <dbReference type="SAM" id="Phobius"/>
    </source>
</evidence>
<keyword evidence="1" id="KW-1133">Transmembrane helix</keyword>
<sequence>MTARKNNDDLAESRRILGQIEQEAGYARRLKNHLNAADADQDDRIETWGTRIGRTIGFLVTIAVILLFIRYMISN</sequence>
<keyword evidence="3" id="KW-1185">Reference proteome</keyword>